<dbReference type="EMBL" id="CACRUH010000101">
    <property type="protein sequence ID" value="VYU83765.1"/>
    <property type="molecule type" value="Genomic_DNA"/>
</dbReference>
<organism evidence="1">
    <name type="scientific">Hungatella hathewayi</name>
    <dbReference type="NCBI Taxonomy" id="154046"/>
    <lineage>
        <taxon>Bacteria</taxon>
        <taxon>Bacillati</taxon>
        <taxon>Bacillota</taxon>
        <taxon>Clostridia</taxon>
        <taxon>Lachnospirales</taxon>
        <taxon>Lachnospiraceae</taxon>
        <taxon>Hungatella</taxon>
    </lineage>
</organism>
<dbReference type="AlphaFoldDB" id="A0A6N3I3Q1"/>
<sequence length="29" mass="3416">MKFTVLEKGMLSFTEPNFCVFSNCNTKIW</sequence>
<name>A0A6N3I3Q1_9FIRM</name>
<gene>
    <name evidence="1" type="ORF">CHLFYP18_04544</name>
</gene>
<evidence type="ECO:0000313" key="1">
    <source>
        <dbReference type="EMBL" id="VYU83765.1"/>
    </source>
</evidence>
<reference evidence="1" key="1">
    <citation type="submission" date="2019-11" db="EMBL/GenBank/DDBJ databases">
        <authorList>
            <person name="Feng L."/>
        </authorList>
    </citation>
    <scope>NUCLEOTIDE SEQUENCE</scope>
    <source>
        <strain evidence="1">ChathewayiLFYP18</strain>
    </source>
</reference>
<protein>
    <submittedName>
        <fullName evidence="1">Uncharacterized protein</fullName>
    </submittedName>
</protein>
<proteinExistence type="predicted"/>
<accession>A0A6N3I3Q1</accession>